<name>A0A3B1BQN0_9ZZZZ</name>
<organism evidence="1">
    <name type="scientific">hydrothermal vent metagenome</name>
    <dbReference type="NCBI Taxonomy" id="652676"/>
    <lineage>
        <taxon>unclassified sequences</taxon>
        <taxon>metagenomes</taxon>
        <taxon>ecological metagenomes</taxon>
    </lineage>
</organism>
<proteinExistence type="predicted"/>
<accession>A0A3B1BQN0</accession>
<reference evidence="1" key="1">
    <citation type="submission" date="2018-06" db="EMBL/GenBank/DDBJ databases">
        <authorList>
            <person name="Zhirakovskaya E."/>
        </authorList>
    </citation>
    <scope>NUCLEOTIDE SEQUENCE</scope>
</reference>
<sequence length="90" mass="10129">MNPEEYKEWQDKVAADIRELANPINLAELEAKGVFSTEGDWYRIHEFGDLPEAAKSKIAELSQDDKGIKVKFIDTSKLAGIAEKLEQHGL</sequence>
<gene>
    <name evidence="1" type="ORF">MNBD_GAMMA26-1995</name>
</gene>
<protein>
    <submittedName>
        <fullName evidence="1">Uncharacterized protein</fullName>
    </submittedName>
</protein>
<dbReference type="EMBL" id="UOFX01000020">
    <property type="protein sequence ID" value="VAX06967.1"/>
    <property type="molecule type" value="Genomic_DNA"/>
</dbReference>
<dbReference type="AlphaFoldDB" id="A0A3B1BQN0"/>
<evidence type="ECO:0000313" key="1">
    <source>
        <dbReference type="EMBL" id="VAX06967.1"/>
    </source>
</evidence>